<evidence type="ECO:0000259" key="1">
    <source>
        <dbReference type="Pfam" id="PF22059"/>
    </source>
</evidence>
<proteinExistence type="predicted"/>
<dbReference type="Gene3D" id="3.40.50.2000">
    <property type="entry name" value="Glycogen Phosphorylase B"/>
    <property type="match status" value="1"/>
</dbReference>
<dbReference type="Proteomes" id="UP000013165">
    <property type="component" value="Unassembled WGS sequence"/>
</dbReference>
<comment type="caution">
    <text evidence="2">The sequence shown here is derived from an EMBL/GenBank/DDBJ whole genome shotgun (WGS) entry which is preliminary data.</text>
</comment>
<protein>
    <submittedName>
        <fullName evidence="2">Glycosyltransferase family 1 protein</fullName>
    </submittedName>
</protein>
<dbReference type="EMBL" id="APLQ01000011">
    <property type="protein sequence ID" value="ENO14787.2"/>
    <property type="molecule type" value="Genomic_DNA"/>
</dbReference>
<dbReference type="Pfam" id="PF22059">
    <property type="entry name" value="GumK_N"/>
    <property type="match status" value="1"/>
</dbReference>
<gene>
    <name evidence="2" type="ORF">J057_05531</name>
</gene>
<dbReference type="HOGENOM" id="CLU_062817_0_0_6"/>
<evidence type="ECO:0000313" key="2">
    <source>
        <dbReference type="EMBL" id="ENO14787.2"/>
    </source>
</evidence>
<dbReference type="eggNOG" id="COG0438">
    <property type="taxonomic scope" value="Bacteria"/>
</dbReference>
<dbReference type="SUPFAM" id="SSF53756">
    <property type="entry name" value="UDP-Glycosyltransferase/glycogen phosphorylase"/>
    <property type="match status" value="1"/>
</dbReference>
<dbReference type="GO" id="GO:0016740">
    <property type="term" value="F:transferase activity"/>
    <property type="evidence" value="ECO:0007669"/>
    <property type="project" value="UniProtKB-KW"/>
</dbReference>
<keyword evidence="3" id="KW-1185">Reference proteome</keyword>
<evidence type="ECO:0000313" key="3">
    <source>
        <dbReference type="Proteomes" id="UP000013165"/>
    </source>
</evidence>
<dbReference type="AlphaFoldDB" id="N6WUV4"/>
<organism evidence="2 3">
    <name type="scientific">Marinobacter nanhaiticus D15-8W</name>
    <dbReference type="NCBI Taxonomy" id="626887"/>
    <lineage>
        <taxon>Bacteria</taxon>
        <taxon>Pseudomonadati</taxon>
        <taxon>Pseudomonadota</taxon>
        <taxon>Gammaproteobacteria</taxon>
        <taxon>Pseudomonadales</taxon>
        <taxon>Marinobacteraceae</taxon>
        <taxon>Marinobacter</taxon>
    </lineage>
</organism>
<reference evidence="2 3" key="1">
    <citation type="journal article" date="2013" name="Genome Announc.">
        <title>Genome Sequence of the Polycyclic Aromatic Hydrocarbon-Degrading Bacterium Strain Marinobacter nanhaiticus D15-8WT.</title>
        <authorList>
            <person name="Cui Z."/>
            <person name="Gao W."/>
            <person name="Li Q."/>
            <person name="Xu G."/>
            <person name="Zheng L."/>
        </authorList>
    </citation>
    <scope>NUCLEOTIDE SEQUENCE [LARGE SCALE GENOMIC DNA]</scope>
    <source>
        <strain evidence="2 3">D15-8W</strain>
    </source>
</reference>
<dbReference type="OrthoDB" id="495599at2"/>
<keyword evidence="2" id="KW-0808">Transferase</keyword>
<dbReference type="STRING" id="626887.J057_05531"/>
<dbReference type="PATRIC" id="fig|626887.3.peg.1096"/>
<dbReference type="RefSeq" id="WP_040882281.1">
    <property type="nucleotide sequence ID" value="NZ_AP028878.1"/>
</dbReference>
<dbReference type="InterPro" id="IPR054299">
    <property type="entry name" value="GumK_N"/>
</dbReference>
<dbReference type="Gene3D" id="3.40.50.11010">
    <property type="match status" value="1"/>
</dbReference>
<feature type="domain" description="Glucuronosyltransferase GumK N-terminal" evidence="1">
    <location>
        <begin position="24"/>
        <end position="190"/>
    </location>
</feature>
<sequence length="392" mass="44095">MPEGQDVGDARAAGVDDSRPTYLVLSAHDYRSPRKANIHFITEELARRGRARFFSLRYSRLSRYTGDPRLSLDAQANRVEQHEGVDCFLWKTLLHPINTRRPLLRPAESVMFSWYVGAAGKTLRQWMAEADVIIFESGIAPIFFDLAKRINPSAETVYIASDDLDTINVADYVKRTFQRIAPQMTTIRLPSKALAKAMPSGPNLCFIPHGIDHSLVEAAGESPYGSGTHAVSVGSMLFDPDFFIYASKRFPDIHFHIIGCGQPAREEYGANVTVYDEMPHRDTIRYLKHATFGIAPYRSSQVPDYLADTSMKLIQYDFLELPAVCPWAVVGDYDTRIGYTPGDDASIEKAILQALDAPHRSSRKHLDWKAVTDRVLQPQDYDDTRIREGAPI</sequence>
<name>N6WUV4_9GAMM</name>
<accession>N6WUV4</accession>